<reference evidence="2" key="1">
    <citation type="journal article" date="2019" name="Int. J. Syst. Evol. Microbiol.">
        <title>The Global Catalogue of Microorganisms (GCM) 10K type strain sequencing project: providing services to taxonomists for standard genome sequencing and annotation.</title>
        <authorList>
            <consortium name="The Broad Institute Genomics Platform"/>
            <consortium name="The Broad Institute Genome Sequencing Center for Infectious Disease"/>
            <person name="Wu L."/>
            <person name="Ma J."/>
        </authorList>
    </citation>
    <scope>NUCLEOTIDE SEQUENCE [LARGE SCALE GENOMIC DNA]</scope>
    <source>
        <strain evidence="2">DT72</strain>
    </source>
</reference>
<dbReference type="InterPro" id="IPR002838">
    <property type="entry name" value="AIM24"/>
</dbReference>
<name>A0ABW4P2F9_9NOCA</name>
<dbReference type="Pfam" id="PF01987">
    <property type="entry name" value="AIM24"/>
    <property type="match status" value="1"/>
</dbReference>
<accession>A0ABW4P2F9</accession>
<keyword evidence="2" id="KW-1185">Reference proteome</keyword>
<dbReference type="RefSeq" id="WP_378483733.1">
    <property type="nucleotide sequence ID" value="NZ_JBHUFB010000005.1"/>
</dbReference>
<dbReference type="EMBL" id="JBHUFB010000005">
    <property type="protein sequence ID" value="MFD1811180.1"/>
    <property type="molecule type" value="Genomic_DNA"/>
</dbReference>
<dbReference type="Gene3D" id="3.60.160.10">
    <property type="entry name" value="Mitochondrial biogenesis AIM24"/>
    <property type="match status" value="1"/>
</dbReference>
<gene>
    <name evidence="1" type="ORF">ACFSJG_03040</name>
</gene>
<proteinExistence type="predicted"/>
<organism evidence="1 2">
    <name type="scientific">Rhodococcus gannanensis</name>
    <dbReference type="NCBI Taxonomy" id="1960308"/>
    <lineage>
        <taxon>Bacteria</taxon>
        <taxon>Bacillati</taxon>
        <taxon>Actinomycetota</taxon>
        <taxon>Actinomycetes</taxon>
        <taxon>Mycobacteriales</taxon>
        <taxon>Nocardiaceae</taxon>
        <taxon>Rhodococcus</taxon>
    </lineage>
</organism>
<evidence type="ECO:0000313" key="2">
    <source>
        <dbReference type="Proteomes" id="UP001597286"/>
    </source>
</evidence>
<sequence length="223" mass="23471">MRSDLFTNAERSGTPGKFLLQNPRMLKVDLRGTGGHFLARQGSMVAYQGDVDFAYKGSGGIGKFFKKALTGEGMPLMQVSGSGDVFLAADADEIFLFELEGESVTVNGSNVLAFESSLEWDIKRVEGASMLSGGLFNTTFSGHGVLAITTYGTPVVLNVDVPTFVDMQSAVMWSSGLQSTIRKTAKLGAVVGRGSGEAYQLGLTGTGFVVVQASEGHPPIPSS</sequence>
<protein>
    <submittedName>
        <fullName evidence="1">AIM24 family protein</fullName>
    </submittedName>
</protein>
<dbReference type="Proteomes" id="UP001597286">
    <property type="component" value="Unassembled WGS sequence"/>
</dbReference>
<dbReference type="PANTHER" id="PTHR38074">
    <property type="entry name" value="ALTERED INHERITANCE OF MITOCHONDRIA PROTEIN 24, MITOCHONDRIAL"/>
    <property type="match status" value="1"/>
</dbReference>
<dbReference type="InterPro" id="IPR036983">
    <property type="entry name" value="AIM24_sf"/>
</dbReference>
<dbReference type="InterPro" id="IPR016031">
    <property type="entry name" value="Trp_RNA-bd_attenuator-like_dom"/>
</dbReference>
<evidence type="ECO:0000313" key="1">
    <source>
        <dbReference type="EMBL" id="MFD1811180.1"/>
    </source>
</evidence>
<dbReference type="PANTHER" id="PTHR38074:SF1">
    <property type="entry name" value="ALTERED INHERITANCE OF MITOCHONDRIA PROTEIN 24, MITOCHONDRIAL"/>
    <property type="match status" value="1"/>
</dbReference>
<dbReference type="SUPFAM" id="SSF51219">
    <property type="entry name" value="TRAP-like"/>
    <property type="match status" value="1"/>
</dbReference>
<comment type="caution">
    <text evidence="1">The sequence shown here is derived from an EMBL/GenBank/DDBJ whole genome shotgun (WGS) entry which is preliminary data.</text>
</comment>